<evidence type="ECO:0008006" key="3">
    <source>
        <dbReference type="Google" id="ProtNLM"/>
    </source>
</evidence>
<protein>
    <recommendedName>
        <fullName evidence="3">N-methylglutamate dehydrogenase subunit D</fullName>
    </recommendedName>
</protein>
<organism evidence="1 2">
    <name type="scientific">Chroococcidiopsis cubana SAG 39.79</name>
    <dbReference type="NCBI Taxonomy" id="388085"/>
    <lineage>
        <taxon>Bacteria</taxon>
        <taxon>Bacillati</taxon>
        <taxon>Cyanobacteriota</taxon>
        <taxon>Cyanophyceae</taxon>
        <taxon>Chroococcidiopsidales</taxon>
        <taxon>Chroococcidiopsidaceae</taxon>
        <taxon>Chroococcidiopsis</taxon>
    </lineage>
</organism>
<name>A0AB37UQ21_9CYAN</name>
<dbReference type="SUPFAM" id="SSF103025">
    <property type="entry name" value="Folate-binding domain"/>
    <property type="match status" value="1"/>
</dbReference>
<comment type="caution">
    <text evidence="1">The sequence shown here is derived from an EMBL/GenBank/DDBJ whole genome shotgun (WGS) entry which is preliminary data.</text>
</comment>
<dbReference type="EMBL" id="RSCK01000007">
    <property type="protein sequence ID" value="RUT13406.1"/>
    <property type="molecule type" value="Genomic_DNA"/>
</dbReference>
<dbReference type="AlphaFoldDB" id="A0AB37UQ21"/>
<evidence type="ECO:0000313" key="2">
    <source>
        <dbReference type="Proteomes" id="UP000282574"/>
    </source>
</evidence>
<gene>
    <name evidence="1" type="ORF">DSM107010_13610</name>
</gene>
<reference evidence="1 2" key="1">
    <citation type="journal article" date="2019" name="Genome Biol. Evol.">
        <title>Day and night: Metabolic profiles and evolutionary relationships of six axenic non-marine cyanobacteria.</title>
        <authorList>
            <person name="Will S.E."/>
            <person name="Henke P."/>
            <person name="Boedeker C."/>
            <person name="Huang S."/>
            <person name="Brinkmann H."/>
            <person name="Rohde M."/>
            <person name="Jarek M."/>
            <person name="Friedl T."/>
            <person name="Seufert S."/>
            <person name="Schumacher M."/>
            <person name="Overmann J."/>
            <person name="Neumann-Schaal M."/>
            <person name="Petersen J."/>
        </authorList>
    </citation>
    <scope>NUCLEOTIDE SEQUENCE [LARGE SCALE GENOMIC DNA]</scope>
    <source>
        <strain evidence="1 2">SAG 39.79</strain>
    </source>
</reference>
<sequence>MNTPLRLSPIHDSLQSLNGVWCDTNGMPSLVKLPGDRQSVSVLGIADLSFLTRFGVKGANATQWLAEWGLPIPDRPNTWHPLPEGGIIARLGLTEFLIEDSLNSAIAPQLATACKSPPAKVYPVLRQDLALGLVGARVNELLRQTCSFNFQALSLGDRPVVLTNAIGVTVTVIPLDIERKLCVRIWCDRTFGTYFWQTLVQIATELGGGAIGTESFL</sequence>
<dbReference type="RefSeq" id="WP_106167506.1">
    <property type="nucleotide sequence ID" value="NZ_JAVKZF010000003.1"/>
</dbReference>
<proteinExistence type="predicted"/>
<dbReference type="Gene3D" id="3.30.70.1520">
    <property type="entry name" value="Heterotetrameric sarcosine oxidase"/>
    <property type="match status" value="1"/>
</dbReference>
<dbReference type="Proteomes" id="UP000282574">
    <property type="component" value="Unassembled WGS sequence"/>
</dbReference>
<dbReference type="InterPro" id="IPR027266">
    <property type="entry name" value="TrmE/GcvT-like"/>
</dbReference>
<keyword evidence="2" id="KW-1185">Reference proteome</keyword>
<accession>A0AB37UQ21</accession>
<dbReference type="Gene3D" id="3.30.1360.120">
    <property type="entry name" value="Probable tRNA modification gtpase trme, domain 1"/>
    <property type="match status" value="1"/>
</dbReference>
<evidence type="ECO:0000313" key="1">
    <source>
        <dbReference type="EMBL" id="RUT13406.1"/>
    </source>
</evidence>